<evidence type="ECO:0000313" key="1">
    <source>
        <dbReference type="EMBL" id="OCH94820.1"/>
    </source>
</evidence>
<evidence type="ECO:0000313" key="2">
    <source>
        <dbReference type="Proteomes" id="UP000250043"/>
    </source>
</evidence>
<sequence>MEGRYETRKNSASCPALVTPLVHAYIIDGSICQGSVLFDMSLAMLTQITRLMLQKFDIDIAQLLIGHEAAVQGRLRLTQISMVLVLAYRATIILRT</sequence>
<gene>
    <name evidence="1" type="ORF">OBBRIDRAFT_48997</name>
</gene>
<dbReference type="AlphaFoldDB" id="A0A8E2J561"/>
<organism evidence="1 2">
    <name type="scientific">Obba rivulosa</name>
    <dbReference type="NCBI Taxonomy" id="1052685"/>
    <lineage>
        <taxon>Eukaryota</taxon>
        <taxon>Fungi</taxon>
        <taxon>Dikarya</taxon>
        <taxon>Basidiomycota</taxon>
        <taxon>Agaricomycotina</taxon>
        <taxon>Agaricomycetes</taxon>
        <taxon>Polyporales</taxon>
        <taxon>Gelatoporiaceae</taxon>
        <taxon>Obba</taxon>
    </lineage>
</organism>
<accession>A0A8E2J561</accession>
<protein>
    <submittedName>
        <fullName evidence="1">Uncharacterized protein</fullName>
    </submittedName>
</protein>
<name>A0A8E2J561_9APHY</name>
<dbReference type="EMBL" id="KV722340">
    <property type="protein sequence ID" value="OCH94820.1"/>
    <property type="molecule type" value="Genomic_DNA"/>
</dbReference>
<proteinExistence type="predicted"/>
<keyword evidence="2" id="KW-1185">Reference proteome</keyword>
<dbReference type="Proteomes" id="UP000250043">
    <property type="component" value="Unassembled WGS sequence"/>
</dbReference>
<reference evidence="1 2" key="1">
    <citation type="submission" date="2016-07" db="EMBL/GenBank/DDBJ databases">
        <title>Draft genome of the white-rot fungus Obba rivulosa 3A-2.</title>
        <authorList>
            <consortium name="DOE Joint Genome Institute"/>
            <person name="Miettinen O."/>
            <person name="Riley R."/>
            <person name="Acob R."/>
            <person name="Barry K."/>
            <person name="Cullen D."/>
            <person name="De Vries R."/>
            <person name="Hainaut M."/>
            <person name="Hatakka A."/>
            <person name="Henrissat B."/>
            <person name="Hilden K."/>
            <person name="Kuo R."/>
            <person name="Labutti K."/>
            <person name="Lipzen A."/>
            <person name="Makela M.R."/>
            <person name="Sandor L."/>
            <person name="Spatafora J.W."/>
            <person name="Grigoriev I.V."/>
            <person name="Hibbett D.S."/>
        </authorList>
    </citation>
    <scope>NUCLEOTIDE SEQUENCE [LARGE SCALE GENOMIC DNA]</scope>
    <source>
        <strain evidence="1 2">3A-2</strain>
    </source>
</reference>